<protein>
    <submittedName>
        <fullName evidence="1">Uncharacterized protein</fullName>
    </submittedName>
</protein>
<accession>A0ABW5A2W4</accession>
<sequence>MSRYTTHPDESQIGYGSLCITVRDVELCFQDPDDLEVLSVLMVAKEFGFALSSLDQAVEQLRALREPWTGLANEFVCEAAAA</sequence>
<evidence type="ECO:0000313" key="2">
    <source>
        <dbReference type="Proteomes" id="UP001597413"/>
    </source>
</evidence>
<dbReference type="RefSeq" id="WP_377385681.1">
    <property type="nucleotide sequence ID" value="NZ_JBHUIX010000001.1"/>
</dbReference>
<dbReference type="EMBL" id="JBHUIX010000001">
    <property type="protein sequence ID" value="MFD2172602.1"/>
    <property type="molecule type" value="Genomic_DNA"/>
</dbReference>
<comment type="caution">
    <text evidence="1">The sequence shown here is derived from an EMBL/GenBank/DDBJ whole genome shotgun (WGS) entry which is preliminary data.</text>
</comment>
<evidence type="ECO:0000313" key="1">
    <source>
        <dbReference type="EMBL" id="MFD2172602.1"/>
    </source>
</evidence>
<reference evidence="2" key="1">
    <citation type="journal article" date="2019" name="Int. J. Syst. Evol. Microbiol.">
        <title>The Global Catalogue of Microorganisms (GCM) 10K type strain sequencing project: providing services to taxonomists for standard genome sequencing and annotation.</title>
        <authorList>
            <consortium name="The Broad Institute Genomics Platform"/>
            <consortium name="The Broad Institute Genome Sequencing Center for Infectious Disease"/>
            <person name="Wu L."/>
            <person name="Ma J."/>
        </authorList>
    </citation>
    <scope>NUCLEOTIDE SEQUENCE [LARGE SCALE GENOMIC DNA]</scope>
    <source>
        <strain evidence="2">CCUG 55131</strain>
    </source>
</reference>
<name>A0ABW5A2W4_9RHOB</name>
<keyword evidence="2" id="KW-1185">Reference proteome</keyword>
<organism evidence="1 2">
    <name type="scientific">Rhodobacter lacus</name>
    <dbReference type="NCBI Taxonomy" id="1641972"/>
    <lineage>
        <taxon>Bacteria</taxon>
        <taxon>Pseudomonadati</taxon>
        <taxon>Pseudomonadota</taxon>
        <taxon>Alphaproteobacteria</taxon>
        <taxon>Rhodobacterales</taxon>
        <taxon>Rhodobacter group</taxon>
        <taxon>Rhodobacter</taxon>
    </lineage>
</organism>
<proteinExistence type="predicted"/>
<gene>
    <name evidence="1" type="ORF">ACFSM0_00720</name>
</gene>
<dbReference type="Proteomes" id="UP001597413">
    <property type="component" value="Unassembled WGS sequence"/>
</dbReference>